<protein>
    <recommendedName>
        <fullName evidence="7">DNA 3'-5' helicase</fullName>
        <ecNumber evidence="7">5.6.2.4</ecNumber>
    </recommendedName>
</protein>
<dbReference type="CDD" id="cd18807">
    <property type="entry name" value="SF1_C_UvrD"/>
    <property type="match status" value="1"/>
</dbReference>
<proteinExistence type="predicted"/>
<organism evidence="12">
    <name type="scientific">Hyperionvirus sp</name>
    <dbReference type="NCBI Taxonomy" id="2487770"/>
    <lineage>
        <taxon>Viruses</taxon>
        <taxon>Varidnaviria</taxon>
        <taxon>Bamfordvirae</taxon>
        <taxon>Nucleocytoviricota</taxon>
        <taxon>Megaviricetes</taxon>
        <taxon>Imitervirales</taxon>
        <taxon>Mimiviridae</taxon>
        <taxon>Klosneuvirinae</taxon>
    </lineage>
</organism>
<evidence type="ECO:0000256" key="9">
    <source>
        <dbReference type="PROSITE-ProRule" id="PRU00560"/>
    </source>
</evidence>
<evidence type="ECO:0000256" key="1">
    <source>
        <dbReference type="ARBA" id="ARBA00022741"/>
    </source>
</evidence>
<keyword evidence="4 9" id="KW-0067">ATP-binding</keyword>
<comment type="catalytic activity">
    <reaction evidence="8">
        <text>ATP + H2O = ADP + phosphate + H(+)</text>
        <dbReference type="Rhea" id="RHEA:13065"/>
        <dbReference type="ChEBI" id="CHEBI:15377"/>
        <dbReference type="ChEBI" id="CHEBI:15378"/>
        <dbReference type="ChEBI" id="CHEBI:30616"/>
        <dbReference type="ChEBI" id="CHEBI:43474"/>
        <dbReference type="ChEBI" id="CHEBI:456216"/>
        <dbReference type="EC" id="5.6.2.4"/>
    </reaction>
</comment>
<dbReference type="GO" id="GO:0000725">
    <property type="term" value="P:recombinational repair"/>
    <property type="evidence" value="ECO:0007669"/>
    <property type="project" value="TreeGrafter"/>
</dbReference>
<evidence type="ECO:0000256" key="10">
    <source>
        <dbReference type="SAM" id="MobiDB-lite"/>
    </source>
</evidence>
<dbReference type="SUPFAM" id="SSF52540">
    <property type="entry name" value="P-loop containing nucleoside triphosphate hydrolases"/>
    <property type="match status" value="1"/>
</dbReference>
<keyword evidence="2 9" id="KW-0378">Hydrolase</keyword>
<feature type="region of interest" description="Disordered" evidence="10">
    <location>
        <begin position="873"/>
        <end position="899"/>
    </location>
</feature>
<dbReference type="EMBL" id="MK072392">
    <property type="protein sequence ID" value="AYV83691.1"/>
    <property type="molecule type" value="Genomic_DNA"/>
</dbReference>
<comment type="catalytic activity">
    <reaction evidence="6">
        <text>Couples ATP hydrolysis with the unwinding of duplex DNA by translocating in the 3'-5' direction.</text>
        <dbReference type="EC" id="5.6.2.4"/>
    </reaction>
</comment>
<sequence>MKLLDELFDDEPRTVKEIKALIKNFVSLKDDNDKNLPKAGLLICRDQLVKYHNGIENYNYREYNFGDEIVILNDEQYKIIRADIERNMRIIACAGSGKSTTVLCRIKYLIDTGIVPKEILLVTFNKAAQLHLQKKIKELFGFMPNVNIKTIDSFAQWQYNKNKAHLDQFHANLSVREFAPYIAKFMQTSFGLEKIASQYKFVFFDEFQDVSEDHYNIIKGFADYGCKVTVIGDDAQNIYTFRGTNVAYIMNFDQYVKNVDTHMLTVNYRSTPEIIMMANKSISNNKDQIKKTMTPHYKSLQKKPTIKVYTTLSDQHREIIKELLSYQAKGISYHKIAVISNANAPLSEFESSIAKHNRDDPDNAIPFVSLITDNSRDSPPKALPDHLLLTTIHKAKGLEWQIVYMLSCSDSYFPKQCDDISVQEERRLFYVGVTRAREELIFTGVAKDLPLTRFLGELPRDLYLLQRGGDPDIFGKMNNDRSDQTEYKVTEIIRQFRPVDLTYLREKGMIPEPQTREIHKEYGHDATVDKYYLHTDFGEFIDRYLTRKIMELDPTLKKYEDLPMKQLLYCVTLSKTDYQHYNRSIKNILAEFDLTNNFSTQIDEHKLNKFLTKRIGVNDANKFKKMTDKIYWKSKQLGLPLHQIQVLTYNYLPNEFEKEKLVEYKVYQNVNNGTDNILREVYEISLSTNILAKRRRLLYRKDTYDAFIKDRAEMFKDMKSYIENYQNKKFKCKPIVRASNEQFFISGEIDLLNESDSTIVDFKCSAKDSDDVDWLLQLIAYKVLLESGGSQRINTLEVYNPMAGKIFTYDVSKWDHNQLFIELLFKIISRMNVRLSKISGEIAEHSPLEQETINGIPQDTKTQTIGQLVNPNVHKNTSMQNNAEVDKDRTSKTNKSGKSAKISTELILAKKPKVRKSEVEIPDAILGDKNNESSGQLVSLDIPKGVNIGENNMLTNIATTSVPKKMKSTKSTKDSKKVLVKGKTRRVVNYA</sequence>
<reference evidence="12" key="1">
    <citation type="submission" date="2018-10" db="EMBL/GenBank/DDBJ databases">
        <title>Hidden diversity of soil giant viruses.</title>
        <authorList>
            <person name="Schulz F."/>
            <person name="Alteio L."/>
            <person name="Goudeau D."/>
            <person name="Ryan E.M."/>
            <person name="Malmstrom R.R."/>
            <person name="Blanchard J."/>
            <person name="Woyke T."/>
        </authorList>
    </citation>
    <scope>NUCLEOTIDE SEQUENCE</scope>
    <source>
        <strain evidence="12">HYV1</strain>
    </source>
</reference>
<dbReference type="CDD" id="cd17932">
    <property type="entry name" value="DEXQc_UvrD"/>
    <property type="match status" value="1"/>
</dbReference>
<dbReference type="GO" id="GO:0043138">
    <property type="term" value="F:3'-5' DNA helicase activity"/>
    <property type="evidence" value="ECO:0007669"/>
    <property type="project" value="UniProtKB-EC"/>
</dbReference>
<dbReference type="PROSITE" id="PS51198">
    <property type="entry name" value="UVRD_HELICASE_ATP_BIND"/>
    <property type="match status" value="1"/>
</dbReference>
<dbReference type="EC" id="5.6.2.4" evidence="7"/>
<dbReference type="InterPro" id="IPR027417">
    <property type="entry name" value="P-loop_NTPase"/>
</dbReference>
<dbReference type="GO" id="GO:0005524">
    <property type="term" value="F:ATP binding"/>
    <property type="evidence" value="ECO:0007669"/>
    <property type="project" value="UniProtKB-UniRule"/>
</dbReference>
<evidence type="ECO:0000256" key="3">
    <source>
        <dbReference type="ARBA" id="ARBA00022806"/>
    </source>
</evidence>
<dbReference type="PANTHER" id="PTHR11070">
    <property type="entry name" value="UVRD / RECB / PCRA DNA HELICASE FAMILY MEMBER"/>
    <property type="match status" value="1"/>
</dbReference>
<feature type="compositionally biased region" description="Polar residues" evidence="10">
    <location>
        <begin position="873"/>
        <end position="883"/>
    </location>
</feature>
<dbReference type="GO" id="GO:0016787">
    <property type="term" value="F:hydrolase activity"/>
    <property type="evidence" value="ECO:0007669"/>
    <property type="project" value="UniProtKB-UniRule"/>
</dbReference>
<keyword evidence="1 9" id="KW-0547">Nucleotide-binding</keyword>
<dbReference type="Pfam" id="PF12705">
    <property type="entry name" value="PDDEXK_1"/>
    <property type="match status" value="1"/>
</dbReference>
<keyword evidence="3 9" id="KW-0347">Helicase</keyword>
<name>A0A3G5ABL0_9VIRU</name>
<evidence type="ECO:0000256" key="4">
    <source>
        <dbReference type="ARBA" id="ARBA00022840"/>
    </source>
</evidence>
<gene>
    <name evidence="12" type="ORF">Hyperionvirus10_27</name>
</gene>
<evidence type="ECO:0000313" key="12">
    <source>
        <dbReference type="EMBL" id="AYV83691.1"/>
    </source>
</evidence>
<dbReference type="Gene3D" id="3.40.50.300">
    <property type="entry name" value="P-loop containing nucleotide triphosphate hydrolases"/>
    <property type="match status" value="2"/>
</dbReference>
<dbReference type="Pfam" id="PF00580">
    <property type="entry name" value="UvrD-helicase"/>
    <property type="match status" value="2"/>
</dbReference>
<evidence type="ECO:0000256" key="5">
    <source>
        <dbReference type="ARBA" id="ARBA00023235"/>
    </source>
</evidence>
<dbReference type="Pfam" id="PF13361">
    <property type="entry name" value="UvrD_C"/>
    <property type="match status" value="2"/>
</dbReference>
<accession>A0A3G5ABL0</accession>
<evidence type="ECO:0000256" key="6">
    <source>
        <dbReference type="ARBA" id="ARBA00034617"/>
    </source>
</evidence>
<evidence type="ECO:0000259" key="11">
    <source>
        <dbReference type="PROSITE" id="PS51198"/>
    </source>
</evidence>
<dbReference type="GO" id="GO:0003677">
    <property type="term" value="F:DNA binding"/>
    <property type="evidence" value="ECO:0007669"/>
    <property type="project" value="InterPro"/>
</dbReference>
<keyword evidence="5" id="KW-0413">Isomerase</keyword>
<dbReference type="InterPro" id="IPR000212">
    <property type="entry name" value="DNA_helicase_UvrD/REP"/>
</dbReference>
<dbReference type="InterPro" id="IPR038726">
    <property type="entry name" value="PDDEXK_AddAB-type"/>
</dbReference>
<dbReference type="InterPro" id="IPR014016">
    <property type="entry name" value="UvrD-like_ATP-bd"/>
</dbReference>
<feature type="binding site" evidence="9">
    <location>
        <begin position="92"/>
        <end position="99"/>
    </location>
    <ligand>
        <name>ATP</name>
        <dbReference type="ChEBI" id="CHEBI:30616"/>
    </ligand>
</feature>
<evidence type="ECO:0000256" key="7">
    <source>
        <dbReference type="ARBA" id="ARBA00034808"/>
    </source>
</evidence>
<dbReference type="PANTHER" id="PTHR11070:SF2">
    <property type="entry name" value="ATP-DEPENDENT DNA HELICASE SRS2"/>
    <property type="match status" value="1"/>
</dbReference>
<evidence type="ECO:0000256" key="8">
    <source>
        <dbReference type="ARBA" id="ARBA00048988"/>
    </source>
</evidence>
<evidence type="ECO:0000256" key="2">
    <source>
        <dbReference type="ARBA" id="ARBA00022801"/>
    </source>
</evidence>
<dbReference type="InterPro" id="IPR014017">
    <property type="entry name" value="DNA_helicase_UvrD-like_C"/>
</dbReference>
<feature type="domain" description="UvrD-like helicase ATP-binding" evidence="11">
    <location>
        <begin position="71"/>
        <end position="499"/>
    </location>
</feature>